<accession>A0AAW2ZJD0</accession>
<organism evidence="4 5">
    <name type="scientific">Acrasis kona</name>
    <dbReference type="NCBI Taxonomy" id="1008807"/>
    <lineage>
        <taxon>Eukaryota</taxon>
        <taxon>Discoba</taxon>
        <taxon>Heterolobosea</taxon>
        <taxon>Tetramitia</taxon>
        <taxon>Eutetramitia</taxon>
        <taxon>Acrasidae</taxon>
        <taxon>Acrasis</taxon>
    </lineage>
</organism>
<dbReference type="EMBL" id="JAOPGA020001567">
    <property type="protein sequence ID" value="KAL0489545.1"/>
    <property type="molecule type" value="Genomic_DNA"/>
</dbReference>
<dbReference type="Gene3D" id="2.80.10.50">
    <property type="match status" value="3"/>
</dbReference>
<protein>
    <submittedName>
        <fullName evidence="4">O-mannosyl-transferase</fullName>
    </submittedName>
</protein>
<evidence type="ECO:0000313" key="4">
    <source>
        <dbReference type="EMBL" id="KAL0489545.1"/>
    </source>
</evidence>
<evidence type="ECO:0000313" key="5">
    <source>
        <dbReference type="Proteomes" id="UP001431209"/>
    </source>
</evidence>
<keyword evidence="5" id="KW-1185">Reference proteome</keyword>
<dbReference type="CDD" id="cd00257">
    <property type="entry name" value="beta-trefoil_FSCN-like"/>
    <property type="match status" value="1"/>
</dbReference>
<evidence type="ECO:0000256" key="2">
    <source>
        <dbReference type="ARBA" id="ARBA00022737"/>
    </source>
</evidence>
<dbReference type="InterPro" id="IPR008999">
    <property type="entry name" value="Actin-crosslinking"/>
</dbReference>
<dbReference type="AlphaFoldDB" id="A0AAW2ZJD0"/>
<dbReference type="SMART" id="SM00472">
    <property type="entry name" value="MIR"/>
    <property type="match status" value="3"/>
</dbReference>
<feature type="domain" description="MIR" evidence="3">
    <location>
        <begin position="235"/>
        <end position="288"/>
    </location>
</feature>
<evidence type="ECO:0000259" key="3">
    <source>
        <dbReference type="PROSITE" id="PS50919"/>
    </source>
</evidence>
<reference evidence="4 5" key="1">
    <citation type="submission" date="2024-03" db="EMBL/GenBank/DDBJ databases">
        <title>The Acrasis kona genome and developmental transcriptomes reveal deep origins of eukaryotic multicellular pathways.</title>
        <authorList>
            <person name="Sheikh S."/>
            <person name="Fu C.-J."/>
            <person name="Brown M.W."/>
            <person name="Baldauf S.L."/>
        </authorList>
    </citation>
    <scope>NUCLEOTIDE SEQUENCE [LARGE SCALE GENOMIC DNA]</scope>
    <source>
        <strain evidence="4 5">ATCC MYA-3509</strain>
    </source>
</reference>
<feature type="domain" description="MIR" evidence="3">
    <location>
        <begin position="176"/>
        <end position="229"/>
    </location>
</feature>
<gene>
    <name evidence="4" type="ORF">AKO1_010464</name>
</gene>
<dbReference type="SUPFAM" id="SSF82109">
    <property type="entry name" value="MIR domain"/>
    <property type="match status" value="2"/>
</dbReference>
<dbReference type="PROSITE" id="PS50919">
    <property type="entry name" value="MIR"/>
    <property type="match status" value="2"/>
</dbReference>
<keyword evidence="1" id="KW-0732">Signal</keyword>
<dbReference type="PANTHER" id="PTHR46809:SF2">
    <property type="entry name" value="GH21273P"/>
    <property type="match status" value="1"/>
</dbReference>
<name>A0AAW2ZJD0_9EUKA</name>
<dbReference type="PANTHER" id="PTHR46809">
    <property type="entry name" value="STROMAL CELL-DERIVED FACTOR 2-LIKE PROTEIN"/>
    <property type="match status" value="1"/>
</dbReference>
<dbReference type="Proteomes" id="UP001431209">
    <property type="component" value="Unassembled WGS sequence"/>
</dbReference>
<dbReference type="SUPFAM" id="SSF50405">
    <property type="entry name" value="Actin-crosslinking proteins"/>
    <property type="match status" value="1"/>
</dbReference>
<dbReference type="InterPro" id="IPR016093">
    <property type="entry name" value="MIR_motif"/>
</dbReference>
<keyword evidence="2" id="KW-0677">Repeat</keyword>
<evidence type="ECO:0000256" key="1">
    <source>
        <dbReference type="ARBA" id="ARBA00022729"/>
    </source>
</evidence>
<proteinExistence type="predicted"/>
<comment type="caution">
    <text evidence="4">The sequence shown here is derived from an EMBL/GenBank/DDBJ whole genome shotgun (WGS) entry which is preliminary data.</text>
</comment>
<sequence length="359" mass="40185">MGLISNIIKALTPDAILYGSTINLASIHLKTITAEPHGEIVADRFEKREWETFTIAGGPIGTTVQYGSGIQLVSHHGTLITATPDGAVVGNREAAAEWETFRILPGHGSVNTEGGIHSADRISLFSHHGTYICHEEHKKNLVCDRRECGPWETFTIFSNTKYIPNLSASAARSMPPNVLHYNDFIKIKHITTNSLLRSTNQHYHSGSKQQIVYCGNENDDGDYWRVVNPFNKDQSGPVPLGQVITIEHFVTKHKLHSHNHDVSPATNQQEVTGYDQSDANDHWVFIDPMFPGQNGNVVFAGQNIHLFHQPTGKILKSDLNTFGLKSLFSTTYYQEVVATPTHDHKNLFLISEIRQRFWQ</sequence>
<dbReference type="InterPro" id="IPR036300">
    <property type="entry name" value="MIR_dom_sf"/>
</dbReference>